<reference evidence="1" key="1">
    <citation type="submission" date="2018-02" db="EMBL/GenBank/DDBJ databases">
        <title>Rhizophora mucronata_Transcriptome.</title>
        <authorList>
            <person name="Meera S.P."/>
            <person name="Sreeshan A."/>
            <person name="Augustine A."/>
        </authorList>
    </citation>
    <scope>NUCLEOTIDE SEQUENCE</scope>
    <source>
        <tissue evidence="1">Leaf</tissue>
    </source>
</reference>
<sequence length="33" mass="3897">MQPLGLNNTVQSRILFCKEEWVGFRMWVVNGRS</sequence>
<protein>
    <submittedName>
        <fullName evidence="1">Uncharacterized protein</fullName>
    </submittedName>
</protein>
<dbReference type="EMBL" id="GGEC01068077">
    <property type="protein sequence ID" value="MBX48561.1"/>
    <property type="molecule type" value="Transcribed_RNA"/>
</dbReference>
<organism evidence="1">
    <name type="scientific">Rhizophora mucronata</name>
    <name type="common">Asiatic mangrove</name>
    <dbReference type="NCBI Taxonomy" id="61149"/>
    <lineage>
        <taxon>Eukaryota</taxon>
        <taxon>Viridiplantae</taxon>
        <taxon>Streptophyta</taxon>
        <taxon>Embryophyta</taxon>
        <taxon>Tracheophyta</taxon>
        <taxon>Spermatophyta</taxon>
        <taxon>Magnoliopsida</taxon>
        <taxon>eudicotyledons</taxon>
        <taxon>Gunneridae</taxon>
        <taxon>Pentapetalae</taxon>
        <taxon>rosids</taxon>
        <taxon>fabids</taxon>
        <taxon>Malpighiales</taxon>
        <taxon>Rhizophoraceae</taxon>
        <taxon>Rhizophora</taxon>
    </lineage>
</organism>
<evidence type="ECO:0000313" key="1">
    <source>
        <dbReference type="EMBL" id="MBX48561.1"/>
    </source>
</evidence>
<name>A0A2P2P1R5_RHIMU</name>
<accession>A0A2P2P1R5</accession>
<dbReference type="AlphaFoldDB" id="A0A2P2P1R5"/>
<proteinExistence type="predicted"/>